<dbReference type="EMBL" id="CCKQ01006245">
    <property type="protein sequence ID" value="CDW77538.1"/>
    <property type="molecule type" value="Genomic_DNA"/>
</dbReference>
<sequence>MFISHYQDLLRAIVNDNYDGIDSLCEQNLTIELAAKIYELEKHKGIQFRILNNTNDDEGASKKIKRGVSKAGKSNKIEFDVEILNHFYVGNMSIDRELNPSLRDYKLIQKQPNWIDYIEKGSMEDTERDSMDRKILDIFYQMKKYYQEGQALNNETGTKGEIDIVGVEERQKFEKSSYLMKETQKNFRVVMAHEYKLMQLYQSEKIFQNTGKQMDELIQASKDSQVEIDPVKLSQEGNEYLKKVSENYKSDFVPKEQLQIMSLEQYIQQEKEKSDMFLFAKIFTPDLYEKYIKIHKKEQIPTQSQDNLDQTEAQQAIQSLRNGSVGVETLKKKNLFQRLVAKIFSTTNSKKNEQQKLIEVFDVLIRSKQRLQLFHLQSGKDYMEIMGYLSKIQNYINDRSVIQQDESVYQFQIDPLQYDINNPEFIQTHCLRFEIDRSRGVNKTLGVKITDIDFYLGGNRHATAKTSEIYKQSQ</sequence>
<dbReference type="Proteomes" id="UP000039865">
    <property type="component" value="Unassembled WGS sequence"/>
</dbReference>
<dbReference type="InParanoid" id="A0A078A9R7"/>
<evidence type="ECO:0000313" key="1">
    <source>
        <dbReference type="EMBL" id="CDW77538.1"/>
    </source>
</evidence>
<keyword evidence="2" id="KW-1185">Reference proteome</keyword>
<organism evidence="1 2">
    <name type="scientific">Stylonychia lemnae</name>
    <name type="common">Ciliate</name>
    <dbReference type="NCBI Taxonomy" id="5949"/>
    <lineage>
        <taxon>Eukaryota</taxon>
        <taxon>Sar</taxon>
        <taxon>Alveolata</taxon>
        <taxon>Ciliophora</taxon>
        <taxon>Intramacronucleata</taxon>
        <taxon>Spirotrichea</taxon>
        <taxon>Stichotrichia</taxon>
        <taxon>Sporadotrichida</taxon>
        <taxon>Oxytrichidae</taxon>
        <taxon>Stylonychinae</taxon>
        <taxon>Stylonychia</taxon>
    </lineage>
</organism>
<name>A0A078A9R7_STYLE</name>
<gene>
    <name evidence="1" type="primary">Contig10456.g11164</name>
    <name evidence="1" type="ORF">STYLEM_6501</name>
</gene>
<dbReference type="OrthoDB" id="10564824at2759"/>
<protein>
    <submittedName>
        <fullName evidence="1">Uncharacterized protein</fullName>
    </submittedName>
</protein>
<proteinExistence type="predicted"/>
<evidence type="ECO:0000313" key="2">
    <source>
        <dbReference type="Proteomes" id="UP000039865"/>
    </source>
</evidence>
<dbReference type="AlphaFoldDB" id="A0A078A9R7"/>
<reference evidence="1 2" key="1">
    <citation type="submission" date="2014-06" db="EMBL/GenBank/DDBJ databases">
        <authorList>
            <person name="Swart Estienne"/>
        </authorList>
    </citation>
    <scope>NUCLEOTIDE SEQUENCE [LARGE SCALE GENOMIC DNA]</scope>
    <source>
        <strain evidence="1 2">130c</strain>
    </source>
</reference>
<accession>A0A078A9R7</accession>